<protein>
    <submittedName>
        <fullName evidence="2">Uncharacterized protein</fullName>
    </submittedName>
</protein>
<dbReference type="Proteomes" id="UP000054107">
    <property type="component" value="Unassembled WGS sequence"/>
</dbReference>
<gene>
    <name evidence="2" type="primary">PARPA_00614.1 scaffold 1011</name>
</gene>
<sequence length="91" mass="10761">MSKQQLNFAPARFRSSPKSSSRNYNCTDERRLAAIEAMIDYRPFEQKYHFVTKAWDKVYEAVNRAWSDLKPLASTTIRAFIKRVREESRAK</sequence>
<feature type="compositionally biased region" description="Polar residues" evidence="1">
    <location>
        <begin position="16"/>
        <end position="25"/>
    </location>
</feature>
<dbReference type="AlphaFoldDB" id="A0A0B7MWR8"/>
<evidence type="ECO:0000313" key="3">
    <source>
        <dbReference type="Proteomes" id="UP000054107"/>
    </source>
</evidence>
<evidence type="ECO:0000313" key="2">
    <source>
        <dbReference type="EMBL" id="CEP07329.1"/>
    </source>
</evidence>
<reference evidence="2 3" key="1">
    <citation type="submission" date="2014-09" db="EMBL/GenBank/DDBJ databases">
        <authorList>
            <person name="Ellenberger Sabrina"/>
        </authorList>
    </citation>
    <scope>NUCLEOTIDE SEQUENCE [LARGE SCALE GENOMIC DNA]</scope>
    <source>
        <strain evidence="2 3">CBS 412.66</strain>
    </source>
</reference>
<dbReference type="OrthoDB" id="2290700at2759"/>
<proteinExistence type="predicted"/>
<evidence type="ECO:0000256" key="1">
    <source>
        <dbReference type="SAM" id="MobiDB-lite"/>
    </source>
</evidence>
<organism evidence="2 3">
    <name type="scientific">Parasitella parasitica</name>
    <dbReference type="NCBI Taxonomy" id="35722"/>
    <lineage>
        <taxon>Eukaryota</taxon>
        <taxon>Fungi</taxon>
        <taxon>Fungi incertae sedis</taxon>
        <taxon>Mucoromycota</taxon>
        <taxon>Mucoromycotina</taxon>
        <taxon>Mucoromycetes</taxon>
        <taxon>Mucorales</taxon>
        <taxon>Mucorineae</taxon>
        <taxon>Mucoraceae</taxon>
        <taxon>Parasitella</taxon>
    </lineage>
</organism>
<accession>A0A0B7MWR8</accession>
<name>A0A0B7MWR8_9FUNG</name>
<feature type="region of interest" description="Disordered" evidence="1">
    <location>
        <begin position="1"/>
        <end position="25"/>
    </location>
</feature>
<dbReference type="EMBL" id="LN719213">
    <property type="protein sequence ID" value="CEP07329.1"/>
    <property type="molecule type" value="Genomic_DNA"/>
</dbReference>
<keyword evidence="3" id="KW-1185">Reference proteome</keyword>